<gene>
    <name evidence="9" type="primary">nikB_2</name>
    <name evidence="9" type="ORF">NCTC13150_01882</name>
</gene>
<evidence type="ECO:0000313" key="10">
    <source>
        <dbReference type="Proteomes" id="UP000377798"/>
    </source>
</evidence>
<dbReference type="InterPro" id="IPR000515">
    <property type="entry name" value="MetI-like"/>
</dbReference>
<keyword evidence="10" id="KW-1185">Reference proteome</keyword>
<dbReference type="RefSeq" id="WP_131749869.1">
    <property type="nucleotide sequence ID" value="NZ_CAACYI010000001.1"/>
</dbReference>
<proteinExistence type="inferred from homology"/>
<dbReference type="InterPro" id="IPR035906">
    <property type="entry name" value="MetI-like_sf"/>
</dbReference>
<evidence type="ECO:0000256" key="4">
    <source>
        <dbReference type="ARBA" id="ARBA00022692"/>
    </source>
</evidence>
<evidence type="ECO:0000259" key="8">
    <source>
        <dbReference type="PROSITE" id="PS50928"/>
    </source>
</evidence>
<keyword evidence="2 7" id="KW-0813">Transport</keyword>
<feature type="transmembrane region" description="Helical" evidence="7">
    <location>
        <begin position="106"/>
        <end position="125"/>
    </location>
</feature>
<dbReference type="EMBL" id="CAACYI010000001">
    <property type="protein sequence ID" value="VFB17295.1"/>
    <property type="molecule type" value="Genomic_DNA"/>
</dbReference>
<keyword evidence="3" id="KW-1003">Cell membrane</keyword>
<evidence type="ECO:0000256" key="2">
    <source>
        <dbReference type="ARBA" id="ARBA00022448"/>
    </source>
</evidence>
<comment type="subcellular location">
    <subcellularLocation>
        <location evidence="1 7">Cell membrane</location>
        <topology evidence="1 7">Multi-pass membrane protein</topology>
    </subcellularLocation>
</comment>
<evidence type="ECO:0000256" key="1">
    <source>
        <dbReference type="ARBA" id="ARBA00004651"/>
    </source>
</evidence>
<feature type="transmembrane region" description="Helical" evidence="7">
    <location>
        <begin position="177"/>
        <end position="197"/>
    </location>
</feature>
<comment type="similarity">
    <text evidence="7">Belongs to the binding-protein-dependent transport system permease family.</text>
</comment>
<dbReference type="InterPro" id="IPR045621">
    <property type="entry name" value="BPD_transp_1_N"/>
</dbReference>
<dbReference type="Gene3D" id="1.10.3720.10">
    <property type="entry name" value="MetI-like"/>
    <property type="match status" value="1"/>
</dbReference>
<evidence type="ECO:0000256" key="5">
    <source>
        <dbReference type="ARBA" id="ARBA00022989"/>
    </source>
</evidence>
<dbReference type="PROSITE" id="PS50928">
    <property type="entry name" value="ABC_TM1"/>
    <property type="match status" value="1"/>
</dbReference>
<dbReference type="GO" id="GO:0005886">
    <property type="term" value="C:plasma membrane"/>
    <property type="evidence" value="ECO:0007669"/>
    <property type="project" value="UniProtKB-SubCell"/>
</dbReference>
<evidence type="ECO:0000256" key="3">
    <source>
        <dbReference type="ARBA" id="ARBA00022475"/>
    </source>
</evidence>
<protein>
    <submittedName>
        <fullName evidence="9">Nickel transport system permease protein nikB</fullName>
    </submittedName>
</protein>
<feature type="transmembrane region" description="Helical" evidence="7">
    <location>
        <begin position="223"/>
        <end position="243"/>
    </location>
</feature>
<accession>A0A8H2MAJ4</accession>
<keyword evidence="5 7" id="KW-1133">Transmembrane helix</keyword>
<sequence>MKKHPYARACLKFLLNLFLCSVLLYLLLYLSPGNPALAYLRRSNSLITTETLKQAQAQLGLSDNFFIDYGRWLMKVLSGNLGQSFSTGAPVAKILVERLRVTGLEVVIGFIISLPLSLFLGFFVGYLPKKHIYRPMLILLTILLSLPIYWLALLLIYFFGFKLQLLPFVGSASLKHLVLPIMANVIPATALASKLIAELVQDLRKKECHQIAKYRKIKRRYRLYYVLVDLSIPLVTIIGYIFLGLLGGTYLIEQIFSISGLGKLLLDAIYARDYPLVLAAGLLTSFVTFLIYFLTDLILIRLNGQPEKEEDALVQ</sequence>
<feature type="transmembrane region" description="Helical" evidence="7">
    <location>
        <begin position="12"/>
        <end position="30"/>
    </location>
</feature>
<organism evidence="9 10">
    <name type="scientific">Urinicoccus massiliensis</name>
    <dbReference type="NCBI Taxonomy" id="1723382"/>
    <lineage>
        <taxon>Bacteria</taxon>
        <taxon>Bacillati</taxon>
        <taxon>Bacillota</taxon>
        <taxon>Tissierellia</taxon>
        <taxon>Tissierellales</taxon>
        <taxon>Peptoniphilaceae</taxon>
        <taxon>Urinicoccus</taxon>
    </lineage>
</organism>
<reference evidence="9 10" key="1">
    <citation type="submission" date="2019-02" db="EMBL/GenBank/DDBJ databases">
        <authorList>
            <consortium name="Pathogen Informatics"/>
        </authorList>
    </citation>
    <scope>NUCLEOTIDE SEQUENCE [LARGE SCALE GENOMIC DNA]</scope>
    <source>
        <strain evidence="9 10">3012STDY7089603</strain>
    </source>
</reference>
<feature type="transmembrane region" description="Helical" evidence="7">
    <location>
        <begin position="137"/>
        <end position="157"/>
    </location>
</feature>
<keyword evidence="4 7" id="KW-0812">Transmembrane</keyword>
<feature type="domain" description="ABC transmembrane type-1" evidence="8">
    <location>
        <begin position="99"/>
        <end position="295"/>
    </location>
</feature>
<dbReference type="GO" id="GO:0055085">
    <property type="term" value="P:transmembrane transport"/>
    <property type="evidence" value="ECO:0007669"/>
    <property type="project" value="InterPro"/>
</dbReference>
<evidence type="ECO:0000256" key="6">
    <source>
        <dbReference type="ARBA" id="ARBA00023136"/>
    </source>
</evidence>
<evidence type="ECO:0000313" key="9">
    <source>
        <dbReference type="EMBL" id="VFB17295.1"/>
    </source>
</evidence>
<dbReference type="Pfam" id="PF19300">
    <property type="entry name" value="BPD_transp_1_N"/>
    <property type="match status" value="1"/>
</dbReference>
<dbReference type="Proteomes" id="UP000377798">
    <property type="component" value="Unassembled WGS sequence"/>
</dbReference>
<comment type="caution">
    <text evidence="9">The sequence shown here is derived from an EMBL/GenBank/DDBJ whole genome shotgun (WGS) entry which is preliminary data.</text>
</comment>
<dbReference type="SUPFAM" id="SSF161098">
    <property type="entry name" value="MetI-like"/>
    <property type="match status" value="1"/>
</dbReference>
<evidence type="ECO:0000256" key="7">
    <source>
        <dbReference type="RuleBase" id="RU363032"/>
    </source>
</evidence>
<keyword evidence="6 7" id="KW-0472">Membrane</keyword>
<feature type="transmembrane region" description="Helical" evidence="7">
    <location>
        <begin position="274"/>
        <end position="294"/>
    </location>
</feature>
<name>A0A8H2MAJ4_9FIRM</name>
<dbReference type="AlphaFoldDB" id="A0A8H2MAJ4"/>
<dbReference type="PANTHER" id="PTHR43163">
    <property type="entry name" value="DIPEPTIDE TRANSPORT SYSTEM PERMEASE PROTEIN DPPB-RELATED"/>
    <property type="match status" value="1"/>
</dbReference>
<dbReference type="PANTHER" id="PTHR43163:SF6">
    <property type="entry name" value="DIPEPTIDE TRANSPORT SYSTEM PERMEASE PROTEIN DPPB-RELATED"/>
    <property type="match status" value="1"/>
</dbReference>
<dbReference type="Pfam" id="PF00528">
    <property type="entry name" value="BPD_transp_1"/>
    <property type="match status" value="1"/>
</dbReference>